<protein>
    <recommendedName>
        <fullName evidence="6 13">Phosphoglycerate kinase</fullName>
        <ecNumber evidence="5 13">2.7.2.3</ecNumber>
    </recommendedName>
</protein>
<feature type="binding site" evidence="14">
    <location>
        <position position="38"/>
    </location>
    <ligand>
        <name>(2R)-3-phosphoglycerate</name>
        <dbReference type="ChEBI" id="CHEBI:58272"/>
    </ligand>
</feature>
<keyword evidence="18" id="KW-1185">Reference proteome</keyword>
<dbReference type="GO" id="GO:0005829">
    <property type="term" value="C:cytosol"/>
    <property type="evidence" value="ECO:0007669"/>
    <property type="project" value="TreeGrafter"/>
</dbReference>
<evidence type="ECO:0000256" key="5">
    <source>
        <dbReference type="ARBA" id="ARBA00013061"/>
    </source>
</evidence>
<evidence type="ECO:0000256" key="11">
    <source>
        <dbReference type="ARBA" id="ARBA00022840"/>
    </source>
</evidence>
<dbReference type="PRINTS" id="PR00477">
    <property type="entry name" value="PHGLYCKINASE"/>
</dbReference>
<dbReference type="UniPathway" id="UPA00109">
    <property type="reaction ID" value="UER00185"/>
</dbReference>
<evidence type="ECO:0000256" key="4">
    <source>
        <dbReference type="ARBA" id="ARBA00011245"/>
    </source>
</evidence>
<evidence type="ECO:0000256" key="15">
    <source>
        <dbReference type="PIRSR" id="PIRSR000724-2"/>
    </source>
</evidence>
<evidence type="ECO:0000256" key="9">
    <source>
        <dbReference type="ARBA" id="ARBA00022741"/>
    </source>
</evidence>
<dbReference type="InterPro" id="IPR015824">
    <property type="entry name" value="Phosphoglycerate_kinase_N"/>
</dbReference>
<dbReference type="AlphaFoldDB" id="A0A7H2BBB7"/>
<dbReference type="EMBL" id="CP061539">
    <property type="protein sequence ID" value="QNV36963.1"/>
    <property type="molecule type" value="Genomic_DNA"/>
</dbReference>
<dbReference type="GO" id="GO:0006096">
    <property type="term" value="P:glycolytic process"/>
    <property type="evidence" value="ECO:0007669"/>
    <property type="project" value="UniProtKB-UniRule"/>
</dbReference>
<dbReference type="HAMAP" id="MF_00145">
    <property type="entry name" value="Phosphoglyc_kinase"/>
    <property type="match status" value="1"/>
</dbReference>
<feature type="binding site" evidence="14">
    <location>
        <position position="160"/>
    </location>
    <ligand>
        <name>(2R)-3-phosphoglycerate</name>
        <dbReference type="ChEBI" id="CHEBI:58272"/>
    </ligand>
</feature>
<organism evidence="17 18">
    <name type="scientific">Rothia terrae</name>
    <dbReference type="NCBI Taxonomy" id="396015"/>
    <lineage>
        <taxon>Bacteria</taxon>
        <taxon>Bacillati</taxon>
        <taxon>Actinomycetota</taxon>
        <taxon>Actinomycetes</taxon>
        <taxon>Micrococcales</taxon>
        <taxon>Micrococcaceae</taxon>
        <taxon>Rothia</taxon>
    </lineage>
</organism>
<dbReference type="PIRSF" id="PIRSF000724">
    <property type="entry name" value="Pgk"/>
    <property type="match status" value="1"/>
</dbReference>
<dbReference type="Proteomes" id="UP000516404">
    <property type="component" value="Chromosome"/>
</dbReference>
<evidence type="ECO:0000256" key="16">
    <source>
        <dbReference type="RuleBase" id="RU000532"/>
    </source>
</evidence>
<keyword evidence="12 13" id="KW-0324">Glycolysis</keyword>
<dbReference type="FunFam" id="3.40.50.1260:FF:000031">
    <property type="entry name" value="Phosphoglycerate kinase 1"/>
    <property type="match status" value="1"/>
</dbReference>
<dbReference type="GO" id="GO:0004618">
    <property type="term" value="F:phosphoglycerate kinase activity"/>
    <property type="evidence" value="ECO:0007669"/>
    <property type="project" value="UniProtKB-UniRule"/>
</dbReference>
<feature type="binding site" evidence="13">
    <location>
        <position position="306"/>
    </location>
    <ligand>
        <name>ATP</name>
        <dbReference type="ChEBI" id="CHEBI:30616"/>
    </ligand>
</feature>
<evidence type="ECO:0000256" key="14">
    <source>
        <dbReference type="PIRSR" id="PIRSR000724-1"/>
    </source>
</evidence>
<feature type="binding site" evidence="13">
    <location>
        <position position="120"/>
    </location>
    <ligand>
        <name>substrate</name>
    </ligand>
</feature>
<dbReference type="InterPro" id="IPR036043">
    <property type="entry name" value="Phosphoglycerate_kinase_sf"/>
</dbReference>
<keyword evidence="11 13" id="KW-0067">ATP-binding</keyword>
<accession>A0A7H2BBB7</accession>
<comment type="subunit">
    <text evidence="4 13">Monomer.</text>
</comment>
<sequence length="407" mass="42944">MARALEELLSEGVEGRYVLVRSDLNVPLDGNTVTDDGRVKASLPVLTKLAEAGARVIVTAHLGRPKGQVDPQFSIAPAAKRLAELADFSVVTATDVVGEDAQAKAAALQNGEVLVVENVRYDARETSKDDAERGEFADELVALTGENGAYVNDAFGAVHRKHASVYDVAKCLPAYLGDLVKTEVDVLKKTLNDPERPFVVIMGGAKVSDKLAVIENLIGKADTILIGGGMGYTFAAANGWKVGQSILEKDQIDTVKRYLKEAPEKGTEIVTAVDVVCGDDFSNDANFEIRPIDDIEGGELGEKADGLDIGPKTRELFAEKLKDAKTIFWNGPVGVAEFENTAHGTKAVAEAIVASDAFSIIGGGDSAAAVRKLGYSDDQFGHISTGGGASLEYIEGKTLPGIEVLGA</sequence>
<name>A0A7H2BBB7_9MICC</name>
<feature type="binding site" evidence="13 15">
    <location>
        <begin position="363"/>
        <end position="366"/>
    </location>
    <ligand>
        <name>ATP</name>
        <dbReference type="ChEBI" id="CHEBI:30616"/>
    </ligand>
</feature>
<feature type="binding site" evidence="13">
    <location>
        <position position="160"/>
    </location>
    <ligand>
        <name>substrate</name>
    </ligand>
</feature>
<keyword evidence="10 13" id="KW-0418">Kinase</keyword>
<evidence type="ECO:0000313" key="17">
    <source>
        <dbReference type="EMBL" id="QNV36963.1"/>
    </source>
</evidence>
<evidence type="ECO:0000256" key="13">
    <source>
        <dbReference type="HAMAP-Rule" id="MF_00145"/>
    </source>
</evidence>
<comment type="subcellular location">
    <subcellularLocation>
        <location evidence="13">Cytoplasm</location>
    </subcellularLocation>
</comment>
<feature type="binding site" evidence="13 15">
    <location>
        <position position="337"/>
    </location>
    <ligand>
        <name>ATP</name>
        <dbReference type="ChEBI" id="CHEBI:30616"/>
    </ligand>
</feature>
<evidence type="ECO:0000256" key="1">
    <source>
        <dbReference type="ARBA" id="ARBA00000642"/>
    </source>
</evidence>
<keyword evidence="7 13" id="KW-0963">Cytoplasm</keyword>
<comment type="similarity">
    <text evidence="3 13 16">Belongs to the phosphoglycerate kinase family.</text>
</comment>
<dbReference type="Pfam" id="PF00162">
    <property type="entry name" value="PGK"/>
    <property type="match status" value="1"/>
</dbReference>
<evidence type="ECO:0000256" key="12">
    <source>
        <dbReference type="ARBA" id="ARBA00023152"/>
    </source>
</evidence>
<gene>
    <name evidence="13" type="primary">pgk</name>
    <name evidence="17" type="ORF">IDM49_06705</name>
</gene>
<comment type="pathway">
    <text evidence="2 13">Carbohydrate degradation; glycolysis; pyruvate from D-glyceraldehyde 3-phosphate: step 2/5.</text>
</comment>
<dbReference type="KEGG" id="rter:IDM49_06705"/>
<feature type="binding site" evidence="13 15">
    <location>
        <position position="210"/>
    </location>
    <ligand>
        <name>ATP</name>
        <dbReference type="ChEBI" id="CHEBI:30616"/>
    </ligand>
</feature>
<evidence type="ECO:0000256" key="8">
    <source>
        <dbReference type="ARBA" id="ARBA00022679"/>
    </source>
</evidence>
<dbReference type="FunFam" id="3.40.50.1260:FF:000006">
    <property type="entry name" value="Phosphoglycerate kinase"/>
    <property type="match status" value="1"/>
</dbReference>
<evidence type="ECO:0000256" key="10">
    <source>
        <dbReference type="ARBA" id="ARBA00022777"/>
    </source>
</evidence>
<evidence type="ECO:0000256" key="7">
    <source>
        <dbReference type="ARBA" id="ARBA00022490"/>
    </source>
</evidence>
<feature type="binding site" evidence="13">
    <location>
        <position position="38"/>
    </location>
    <ligand>
        <name>substrate</name>
    </ligand>
</feature>
<evidence type="ECO:0000256" key="6">
    <source>
        <dbReference type="ARBA" id="ARBA00016471"/>
    </source>
</evidence>
<dbReference type="GeneID" id="96623923"/>
<evidence type="ECO:0000256" key="3">
    <source>
        <dbReference type="ARBA" id="ARBA00008982"/>
    </source>
</evidence>
<proteinExistence type="inferred from homology"/>
<dbReference type="PANTHER" id="PTHR11406:SF23">
    <property type="entry name" value="PHOSPHOGLYCERATE KINASE 1, CHLOROPLASTIC-RELATED"/>
    <property type="match status" value="1"/>
</dbReference>
<evidence type="ECO:0000313" key="18">
    <source>
        <dbReference type="Proteomes" id="UP000516404"/>
    </source>
</evidence>
<dbReference type="RefSeq" id="WP_190723956.1">
    <property type="nucleotide sequence ID" value="NZ_CP061539.1"/>
</dbReference>
<comment type="catalytic activity">
    <reaction evidence="1 13 16">
        <text>(2R)-3-phosphoglycerate + ATP = (2R)-3-phospho-glyceroyl phosphate + ADP</text>
        <dbReference type="Rhea" id="RHEA:14801"/>
        <dbReference type="ChEBI" id="CHEBI:30616"/>
        <dbReference type="ChEBI" id="CHEBI:57604"/>
        <dbReference type="ChEBI" id="CHEBI:58272"/>
        <dbReference type="ChEBI" id="CHEBI:456216"/>
        <dbReference type="EC" id="2.7.2.3"/>
    </reaction>
</comment>
<dbReference type="SUPFAM" id="SSF53748">
    <property type="entry name" value="Phosphoglycerate kinase"/>
    <property type="match status" value="1"/>
</dbReference>
<dbReference type="PANTHER" id="PTHR11406">
    <property type="entry name" value="PHOSPHOGLYCERATE KINASE"/>
    <property type="match status" value="1"/>
</dbReference>
<dbReference type="InterPro" id="IPR001576">
    <property type="entry name" value="Phosphoglycerate_kinase"/>
</dbReference>
<dbReference type="GO" id="GO:0005524">
    <property type="term" value="F:ATP binding"/>
    <property type="evidence" value="ECO:0007669"/>
    <property type="project" value="UniProtKB-KW"/>
</dbReference>
<feature type="binding site" evidence="13 14">
    <location>
        <begin position="61"/>
        <end position="64"/>
    </location>
    <ligand>
        <name>substrate</name>
    </ligand>
</feature>
<dbReference type="Gene3D" id="3.40.50.1260">
    <property type="entry name" value="Phosphoglycerate kinase, N-terminal domain"/>
    <property type="match status" value="2"/>
</dbReference>
<keyword evidence="8 13" id="KW-0808">Transferase</keyword>
<keyword evidence="9 13" id="KW-0547">Nucleotide-binding</keyword>
<evidence type="ECO:0000256" key="2">
    <source>
        <dbReference type="ARBA" id="ARBA00004838"/>
    </source>
</evidence>
<feature type="binding site" evidence="13 14">
    <location>
        <begin position="23"/>
        <end position="25"/>
    </location>
    <ligand>
        <name>substrate</name>
    </ligand>
</feature>
<dbReference type="GO" id="GO:0043531">
    <property type="term" value="F:ADP binding"/>
    <property type="evidence" value="ECO:0007669"/>
    <property type="project" value="TreeGrafter"/>
</dbReference>
<dbReference type="EC" id="2.7.2.3" evidence="5 13"/>
<reference evidence="17 18" key="1">
    <citation type="submission" date="2020-09" db="EMBL/GenBank/DDBJ databases">
        <title>Investigation of environmental microbes.</title>
        <authorList>
            <person name="Ou Y."/>
            <person name="Kang Q."/>
        </authorList>
    </citation>
    <scope>NUCLEOTIDE SEQUENCE [LARGE SCALE GENOMIC DNA]</scope>
    <source>
        <strain evidence="17 18">KJZ-14</strain>
    </source>
</reference>
<feature type="binding site" evidence="14">
    <location>
        <position position="120"/>
    </location>
    <ligand>
        <name>(2R)-3-phosphoglycerate</name>
        <dbReference type="ChEBI" id="CHEBI:58272"/>
    </ligand>
</feature>
<dbReference type="GO" id="GO:0006094">
    <property type="term" value="P:gluconeogenesis"/>
    <property type="evidence" value="ECO:0007669"/>
    <property type="project" value="TreeGrafter"/>
</dbReference>